<evidence type="ECO:0000256" key="2">
    <source>
        <dbReference type="ARBA" id="ARBA00022603"/>
    </source>
</evidence>
<sequence>MFVPYSISDFIEPNVLFYRCRADKKAQNMTQLLHPAAQHGFSAAAELYQQVRPSYPQEIHAWLTEQLHLNADSHVIDLASGTGKFLPYLIPHSGQLTAIEPVTEMLAQLKLAYPQVETLQAFSHHLPLPSQSIDAVLCAQAFHWFANMDSLKEIHRVLKPQGHLGLVWNQRDTQVDWVNALAERLAPLEGDTPRYHSELWKKVFEHQHLFQLKSLHQFAQQQTGTVEQVVSKRLLSTSFIAAMPLEQQLDLKHQFEQIVQQFTGKQPQDEISFPYITYAYHFQKIAE</sequence>
<dbReference type="InterPro" id="IPR051052">
    <property type="entry name" value="Diverse_substrate_MTase"/>
</dbReference>
<dbReference type="GO" id="GO:0008757">
    <property type="term" value="F:S-adenosylmethionine-dependent methyltransferase activity"/>
    <property type="evidence" value="ECO:0007669"/>
    <property type="project" value="InterPro"/>
</dbReference>
<organism evidence="5 6">
    <name type="scientific">Acinetobacter johnsonii</name>
    <dbReference type="NCBI Taxonomy" id="40214"/>
    <lineage>
        <taxon>Bacteria</taxon>
        <taxon>Pseudomonadati</taxon>
        <taxon>Pseudomonadota</taxon>
        <taxon>Gammaproteobacteria</taxon>
        <taxon>Moraxellales</taxon>
        <taxon>Moraxellaceae</taxon>
        <taxon>Acinetobacter</taxon>
    </lineage>
</organism>
<evidence type="ECO:0000256" key="3">
    <source>
        <dbReference type="ARBA" id="ARBA00022679"/>
    </source>
</evidence>
<gene>
    <name evidence="5" type="ORF">N5I27_02100</name>
</gene>
<accession>A0AA42U6B0</accession>
<name>A0AA42U6B0_ACIJO</name>
<dbReference type="SUPFAM" id="SSF53335">
    <property type="entry name" value="S-adenosyl-L-methionine-dependent methyltransferases"/>
    <property type="match status" value="1"/>
</dbReference>
<dbReference type="Pfam" id="PF08241">
    <property type="entry name" value="Methyltransf_11"/>
    <property type="match status" value="1"/>
</dbReference>
<comment type="caution">
    <text evidence="5">The sequence shown here is derived from an EMBL/GenBank/DDBJ whole genome shotgun (WGS) entry which is preliminary data.</text>
</comment>
<feature type="domain" description="Methyltransferase type 11" evidence="4">
    <location>
        <begin position="77"/>
        <end position="164"/>
    </location>
</feature>
<protein>
    <submittedName>
        <fullName evidence="5">Class I SAM-dependent methyltransferase</fullName>
    </submittedName>
</protein>
<evidence type="ECO:0000256" key="1">
    <source>
        <dbReference type="ARBA" id="ARBA00008361"/>
    </source>
</evidence>
<dbReference type="GO" id="GO:0032259">
    <property type="term" value="P:methylation"/>
    <property type="evidence" value="ECO:0007669"/>
    <property type="project" value="UniProtKB-KW"/>
</dbReference>
<dbReference type="PANTHER" id="PTHR44942:SF4">
    <property type="entry name" value="METHYLTRANSFERASE TYPE 11 DOMAIN-CONTAINING PROTEIN"/>
    <property type="match status" value="1"/>
</dbReference>
<dbReference type="EMBL" id="JAOCIL010000001">
    <property type="protein sequence ID" value="MDH1437227.1"/>
    <property type="molecule type" value="Genomic_DNA"/>
</dbReference>
<comment type="similarity">
    <text evidence="1">Belongs to the methyltransferase superfamily.</text>
</comment>
<keyword evidence="2 5" id="KW-0489">Methyltransferase</keyword>
<dbReference type="InterPro" id="IPR013216">
    <property type="entry name" value="Methyltransf_11"/>
</dbReference>
<dbReference type="PANTHER" id="PTHR44942">
    <property type="entry name" value="METHYLTRANSF_11 DOMAIN-CONTAINING PROTEIN"/>
    <property type="match status" value="1"/>
</dbReference>
<dbReference type="AlphaFoldDB" id="A0AA42U6B0"/>
<proteinExistence type="inferred from homology"/>
<keyword evidence="3" id="KW-0808">Transferase</keyword>
<dbReference type="InterPro" id="IPR029063">
    <property type="entry name" value="SAM-dependent_MTases_sf"/>
</dbReference>
<reference evidence="5" key="1">
    <citation type="submission" date="2022-09" db="EMBL/GenBank/DDBJ databases">
        <title>Intensive care unit water sources are persistently colonized with multi-drug resistant bacteria and are the site of extensive horizontal gene transfer of antibiotic resistance genes.</title>
        <authorList>
            <person name="Diorio-Toth L."/>
        </authorList>
    </citation>
    <scope>NUCLEOTIDE SEQUENCE</scope>
    <source>
        <strain evidence="5">GD03725</strain>
    </source>
</reference>
<dbReference type="Proteomes" id="UP001161567">
    <property type="component" value="Unassembled WGS sequence"/>
</dbReference>
<dbReference type="CDD" id="cd02440">
    <property type="entry name" value="AdoMet_MTases"/>
    <property type="match status" value="1"/>
</dbReference>
<evidence type="ECO:0000313" key="6">
    <source>
        <dbReference type="Proteomes" id="UP001161567"/>
    </source>
</evidence>
<evidence type="ECO:0000259" key="4">
    <source>
        <dbReference type="Pfam" id="PF08241"/>
    </source>
</evidence>
<dbReference type="Gene3D" id="3.40.50.150">
    <property type="entry name" value="Vaccinia Virus protein VP39"/>
    <property type="match status" value="1"/>
</dbReference>
<evidence type="ECO:0000313" key="5">
    <source>
        <dbReference type="EMBL" id="MDH1437227.1"/>
    </source>
</evidence>